<dbReference type="GO" id="GO:0030674">
    <property type="term" value="F:protein-macromolecule adaptor activity"/>
    <property type="evidence" value="ECO:0007669"/>
    <property type="project" value="TreeGrafter"/>
</dbReference>
<feature type="domain" description="Raptor N-terminal CASPase-like" evidence="5">
    <location>
        <begin position="114"/>
        <end position="267"/>
    </location>
</feature>
<dbReference type="Proteomes" id="UP000467840">
    <property type="component" value="Chromosome 9"/>
</dbReference>
<proteinExistence type="inferred from homology"/>
<dbReference type="SMART" id="SM01302">
    <property type="entry name" value="Raptor_N"/>
    <property type="match status" value="1"/>
</dbReference>
<feature type="region of interest" description="Disordered" evidence="4">
    <location>
        <begin position="749"/>
        <end position="787"/>
    </location>
</feature>
<dbReference type="Pfam" id="PF14538">
    <property type="entry name" value="Raptor_N"/>
    <property type="match status" value="1"/>
</dbReference>
<evidence type="ECO:0000256" key="4">
    <source>
        <dbReference type="SAM" id="MobiDB-lite"/>
    </source>
</evidence>
<comment type="caution">
    <text evidence="6">The sequence shown here is derived from an EMBL/GenBank/DDBJ whole genome shotgun (WGS) entry which is preliminary data.</text>
</comment>
<gene>
    <name evidence="6" type="ORF">GH714_018884</name>
</gene>
<dbReference type="FunFam" id="2.130.10.10:FF:000571">
    <property type="entry name" value="Regulatory-associated protein of TOR 2"/>
    <property type="match status" value="1"/>
</dbReference>
<dbReference type="GO" id="GO:0071230">
    <property type="term" value="P:cellular response to amino acid stimulus"/>
    <property type="evidence" value="ECO:0007669"/>
    <property type="project" value="TreeGrafter"/>
</dbReference>
<dbReference type="SMART" id="SM00320">
    <property type="entry name" value="WD40"/>
    <property type="match status" value="5"/>
</dbReference>
<feature type="region of interest" description="Disordered" evidence="4">
    <location>
        <begin position="850"/>
        <end position="871"/>
    </location>
</feature>
<dbReference type="GO" id="GO:0005737">
    <property type="term" value="C:cytoplasm"/>
    <property type="evidence" value="ECO:0007669"/>
    <property type="project" value="TreeGrafter"/>
</dbReference>
<evidence type="ECO:0000256" key="3">
    <source>
        <dbReference type="ARBA" id="ARBA00022737"/>
    </source>
</evidence>
<dbReference type="InterPro" id="IPR011989">
    <property type="entry name" value="ARM-like"/>
</dbReference>
<dbReference type="Gene3D" id="1.25.10.10">
    <property type="entry name" value="Leucine-rich Repeat Variant"/>
    <property type="match status" value="1"/>
</dbReference>
<dbReference type="GO" id="GO:0010506">
    <property type="term" value="P:regulation of autophagy"/>
    <property type="evidence" value="ECO:0007669"/>
    <property type="project" value="TreeGrafter"/>
</dbReference>
<protein>
    <recommendedName>
        <fullName evidence="5">Raptor N-terminal CASPase-like domain-containing protein</fullName>
    </recommendedName>
</protein>
<sequence length="1289" mass="141977">MALGDLMASRFSQTSVAVVSNHYDDCASSHGEDAGDSSSQRRDSETASSVVMAMLLSPQTSMAYLPQTIVLCELRHDAFEASVPTVHLTVALYPNGGLRTEFLDVGFNSELSVQMRTGCVALVLCLHISVDPPDVIKISPCARMECWIDPFSMAPQKALDTIGKTLIKQYERWQPKARYKCELDPTVDDVKKLCNNFRRYAKSERVLFHYNGHGVPKPTANGEIWMFNKSYTEYMPLPISDLDSLLRTPSIYVFDCSAAGRIVNAFLELHDWNSSSSTGSVKDCILLAACEAHETLPQSVEFPADVFTSCLTTPIKMALRWFCKRSLLHESLDHSLIDKIPGRQNDRKTLLGELNWIFTAVTDTIAWNVLPHDLFQRLFRQDLLVASLFRNFLLAERIMRSANCSPVSLPMLPPTHQHHMWDAWDMAAEICLSQLPLLVEDPNAEFQPSPFFTEQLMAFEVWLDHGSEDKKPPEQLPIVLQVLLSQSHRFKALVLLGRFLDMGSWAVDLALSVGIFPYVLKLLQTTTPELRQILVFIWTKILALDKDGGHAYFIRFLDSMEAYPEQRAMAAFVLAVIVDGHRRGQEACTEAGVVLVCLKHLQGSMPNNGQSEPLFLQWLCLCLGKLWEDFTEAQIMGLQADAPAIYAPLLSEPQPEVRASAVFALGTLLDVGGDACRDGVAGDDECYDDEKFRAEISIVRNLLSVVSDGSPLVRAEVAVGSGCTNANQYMSHASILSSQIGPLTRVGNDNQSVVRDRRVSTSSPLTTSGIMQGSPLSDDSSQHSDPGMLNDVVSNGVVHHSRPKPLDNAMYSQCVLAICTLAKDPSPRIASLGRRVLSIIGIEQVVTKTVNSTGGSGRPAEHTASSPTPSLAGLARSSSWFDMNAGHLPLTFRTPPVSPPRPSYLTGMRRVCSLEFRPHLMNSPDSGLADPLLADDTEEMLVRREEREKFALEHIAKCQHSSVSRLDNQIAGWDTKFETGTKAALLQPFSPIVIAADENERIRVWNYEDAALLNGFDNHEFPDKGISKLCLVNELDDSLLLVASCDGNIRIWKDYILKGKQKLVTAFSSIQGHKPGVRSLNAVIDWQQQSGYLYASGEISSIMLWDLDKEQLLNSIPSSTDCSISALSASQVHGGQFAAGFVDGSVRLYDVRTPEKLVCTKRPHAKVERVVGIGFQPGLDPGKAGDIEFLDIRNPRDTYLTINAHRGSLTALAVHRHAPIIASGSAKQMIKVFSLEGDLLGTIRYYSTFMAQKIGPVSCLAFHPCQVLLAAGSAEACVSIYADDNAQAR</sequence>
<feature type="compositionally biased region" description="Polar residues" evidence="4">
    <location>
        <begin position="764"/>
        <end position="779"/>
    </location>
</feature>
<dbReference type="Gene3D" id="2.130.10.10">
    <property type="entry name" value="YVTN repeat-like/Quinoprotein amine dehydrogenase"/>
    <property type="match status" value="2"/>
</dbReference>
<evidence type="ECO:0000256" key="1">
    <source>
        <dbReference type="ARBA" id="ARBA00009257"/>
    </source>
</evidence>
<evidence type="ECO:0000259" key="5">
    <source>
        <dbReference type="SMART" id="SM01302"/>
    </source>
</evidence>
<dbReference type="GO" id="GO:0010492">
    <property type="term" value="P:maintenance of shoot apical meristem identity"/>
    <property type="evidence" value="ECO:0007669"/>
    <property type="project" value="UniProtKB-ARBA"/>
</dbReference>
<dbReference type="Pfam" id="PF00400">
    <property type="entry name" value="WD40"/>
    <property type="match status" value="1"/>
</dbReference>
<dbReference type="InterPro" id="IPR016024">
    <property type="entry name" value="ARM-type_fold"/>
</dbReference>
<dbReference type="GO" id="GO:0009267">
    <property type="term" value="P:cellular response to starvation"/>
    <property type="evidence" value="ECO:0007669"/>
    <property type="project" value="TreeGrafter"/>
</dbReference>
<dbReference type="EMBL" id="JAAGAX010000008">
    <property type="protein sequence ID" value="KAF2306512.1"/>
    <property type="molecule type" value="Genomic_DNA"/>
</dbReference>
<keyword evidence="3" id="KW-0677">Repeat</keyword>
<dbReference type="GO" id="GO:0031931">
    <property type="term" value="C:TORC1 complex"/>
    <property type="evidence" value="ECO:0007669"/>
    <property type="project" value="InterPro"/>
</dbReference>
<dbReference type="FunFam" id="1.25.10.10:FF:000145">
    <property type="entry name" value="Regulatory-associated protein of TOR 1"/>
    <property type="match status" value="1"/>
</dbReference>
<accession>A0A6A6LYK7</accession>
<dbReference type="GO" id="GO:0030307">
    <property type="term" value="P:positive regulation of cell growth"/>
    <property type="evidence" value="ECO:0007669"/>
    <property type="project" value="TreeGrafter"/>
</dbReference>
<dbReference type="InterPro" id="IPR029347">
    <property type="entry name" value="Raptor_N"/>
</dbReference>
<keyword evidence="2" id="KW-0853">WD repeat</keyword>
<dbReference type="SUPFAM" id="SSF48371">
    <property type="entry name" value="ARM repeat"/>
    <property type="match status" value="1"/>
</dbReference>
<dbReference type="InterPro" id="IPR004083">
    <property type="entry name" value="Raptor"/>
</dbReference>
<dbReference type="InterPro" id="IPR015943">
    <property type="entry name" value="WD40/YVTN_repeat-like_dom_sf"/>
</dbReference>
<dbReference type="SUPFAM" id="SSF50978">
    <property type="entry name" value="WD40 repeat-like"/>
    <property type="match status" value="1"/>
</dbReference>
<organism evidence="6 7">
    <name type="scientific">Hevea brasiliensis</name>
    <name type="common">Para rubber tree</name>
    <name type="synonym">Siphonia brasiliensis</name>
    <dbReference type="NCBI Taxonomy" id="3981"/>
    <lineage>
        <taxon>Eukaryota</taxon>
        <taxon>Viridiplantae</taxon>
        <taxon>Streptophyta</taxon>
        <taxon>Embryophyta</taxon>
        <taxon>Tracheophyta</taxon>
        <taxon>Spermatophyta</taxon>
        <taxon>Magnoliopsida</taxon>
        <taxon>eudicotyledons</taxon>
        <taxon>Gunneridae</taxon>
        <taxon>Pentapetalae</taxon>
        <taxon>rosids</taxon>
        <taxon>fabids</taxon>
        <taxon>Malpighiales</taxon>
        <taxon>Euphorbiaceae</taxon>
        <taxon>Crotonoideae</taxon>
        <taxon>Micrandreae</taxon>
        <taxon>Hevea</taxon>
    </lineage>
</organism>
<name>A0A6A6LYK7_HEVBR</name>
<dbReference type="PRINTS" id="PR01547">
    <property type="entry name" value="YEAST176DUF"/>
</dbReference>
<evidence type="ECO:0000256" key="2">
    <source>
        <dbReference type="ARBA" id="ARBA00022574"/>
    </source>
</evidence>
<reference evidence="6 7" key="1">
    <citation type="journal article" date="2020" name="Mol. Plant">
        <title>The Chromosome-Based Rubber Tree Genome Provides New Insights into Spurge Genome Evolution and Rubber Biosynthesis.</title>
        <authorList>
            <person name="Liu J."/>
            <person name="Shi C."/>
            <person name="Shi C.C."/>
            <person name="Li W."/>
            <person name="Zhang Q.J."/>
            <person name="Zhang Y."/>
            <person name="Li K."/>
            <person name="Lu H.F."/>
            <person name="Shi C."/>
            <person name="Zhu S.T."/>
            <person name="Xiao Z.Y."/>
            <person name="Nan H."/>
            <person name="Yue Y."/>
            <person name="Zhu X.G."/>
            <person name="Wu Y."/>
            <person name="Hong X.N."/>
            <person name="Fan G.Y."/>
            <person name="Tong Y."/>
            <person name="Zhang D."/>
            <person name="Mao C.L."/>
            <person name="Liu Y.L."/>
            <person name="Hao S.J."/>
            <person name="Liu W.Q."/>
            <person name="Lv M.Q."/>
            <person name="Zhang H.B."/>
            <person name="Liu Y."/>
            <person name="Hu-Tang G.R."/>
            <person name="Wang J.P."/>
            <person name="Wang J.H."/>
            <person name="Sun Y.H."/>
            <person name="Ni S.B."/>
            <person name="Chen W.B."/>
            <person name="Zhang X.C."/>
            <person name="Jiao Y.N."/>
            <person name="Eichler E.E."/>
            <person name="Li G.H."/>
            <person name="Liu X."/>
            <person name="Gao L.Z."/>
        </authorList>
    </citation>
    <scope>NUCLEOTIDE SEQUENCE [LARGE SCALE GENOMIC DNA]</scope>
    <source>
        <strain evidence="7">cv. GT1</strain>
        <tissue evidence="6">Leaf</tissue>
    </source>
</reference>
<dbReference type="PANTHER" id="PTHR12848">
    <property type="entry name" value="REGULATORY-ASSOCIATED PROTEIN OF MTOR"/>
    <property type="match status" value="1"/>
</dbReference>
<dbReference type="PANTHER" id="PTHR12848:SF16">
    <property type="entry name" value="REGULATORY-ASSOCIATED PROTEIN OF MTOR"/>
    <property type="match status" value="1"/>
</dbReference>
<keyword evidence="7" id="KW-1185">Reference proteome</keyword>
<comment type="similarity">
    <text evidence="1">Belongs to the WD repeat RAPTOR family.</text>
</comment>
<evidence type="ECO:0000313" key="7">
    <source>
        <dbReference type="Proteomes" id="UP000467840"/>
    </source>
</evidence>
<dbReference type="InterPro" id="IPR036322">
    <property type="entry name" value="WD40_repeat_dom_sf"/>
</dbReference>
<dbReference type="GO" id="GO:0031929">
    <property type="term" value="P:TOR signaling"/>
    <property type="evidence" value="ECO:0007669"/>
    <property type="project" value="InterPro"/>
</dbReference>
<dbReference type="InterPro" id="IPR001680">
    <property type="entry name" value="WD40_rpt"/>
</dbReference>
<evidence type="ECO:0000313" key="6">
    <source>
        <dbReference type="EMBL" id="KAF2306512.1"/>
    </source>
</evidence>